<feature type="compositionally biased region" description="Low complexity" evidence="1">
    <location>
        <begin position="67"/>
        <end position="85"/>
    </location>
</feature>
<gene>
    <name evidence="2" type="ORF">M9458_016584</name>
</gene>
<comment type="caution">
    <text evidence="2">The sequence shown here is derived from an EMBL/GenBank/DDBJ whole genome shotgun (WGS) entry which is preliminary data.</text>
</comment>
<name>A0ABD0QUR0_CIRMR</name>
<dbReference type="Proteomes" id="UP001529510">
    <property type="component" value="Unassembled WGS sequence"/>
</dbReference>
<organism evidence="2 3">
    <name type="scientific">Cirrhinus mrigala</name>
    <name type="common">Mrigala</name>
    <dbReference type="NCBI Taxonomy" id="683832"/>
    <lineage>
        <taxon>Eukaryota</taxon>
        <taxon>Metazoa</taxon>
        <taxon>Chordata</taxon>
        <taxon>Craniata</taxon>
        <taxon>Vertebrata</taxon>
        <taxon>Euteleostomi</taxon>
        <taxon>Actinopterygii</taxon>
        <taxon>Neopterygii</taxon>
        <taxon>Teleostei</taxon>
        <taxon>Ostariophysi</taxon>
        <taxon>Cypriniformes</taxon>
        <taxon>Cyprinidae</taxon>
        <taxon>Labeoninae</taxon>
        <taxon>Labeonini</taxon>
        <taxon>Cirrhinus</taxon>
    </lineage>
</organism>
<dbReference type="PANTHER" id="PTHR12784">
    <property type="entry name" value="STEERIN"/>
    <property type="match status" value="1"/>
</dbReference>
<accession>A0ABD0QUR0</accession>
<evidence type="ECO:0000256" key="1">
    <source>
        <dbReference type="SAM" id="MobiDB-lite"/>
    </source>
</evidence>
<dbReference type="AlphaFoldDB" id="A0ABD0QUR0"/>
<evidence type="ECO:0000313" key="3">
    <source>
        <dbReference type="Proteomes" id="UP001529510"/>
    </source>
</evidence>
<dbReference type="PANTHER" id="PTHR12784:SF6">
    <property type="entry name" value="NEURON NAVIGATOR 2"/>
    <property type="match status" value="1"/>
</dbReference>
<dbReference type="EMBL" id="JAMKFB020000007">
    <property type="protein sequence ID" value="KAL0189485.1"/>
    <property type="molecule type" value="Genomic_DNA"/>
</dbReference>
<feature type="non-terminal residue" evidence="2">
    <location>
        <position position="1"/>
    </location>
</feature>
<evidence type="ECO:0000313" key="2">
    <source>
        <dbReference type="EMBL" id="KAL0189485.1"/>
    </source>
</evidence>
<feature type="region of interest" description="Disordered" evidence="1">
    <location>
        <begin position="1"/>
        <end position="128"/>
    </location>
</feature>
<feature type="compositionally biased region" description="Polar residues" evidence="1">
    <location>
        <begin position="11"/>
        <end position="38"/>
    </location>
</feature>
<sequence length="128" mass="12628">LFGGKAAKQAPVTTAESMKNSVVISNPHATLGHTQSSGGPLDSPSTIPGSGGSSPLIGGSEQASSPGSVYSTGTGTWGTTISSSSALGYPSVSSMHTSSESIDMSVGSGHHRDDVHPVLMRTGSAKTG</sequence>
<feature type="compositionally biased region" description="Low complexity" evidence="1">
    <location>
        <begin position="43"/>
        <end position="60"/>
    </location>
</feature>
<proteinExistence type="predicted"/>
<reference evidence="2 3" key="1">
    <citation type="submission" date="2024-05" db="EMBL/GenBank/DDBJ databases">
        <title>Genome sequencing and assembly of Indian major carp, Cirrhinus mrigala (Hamilton, 1822).</title>
        <authorList>
            <person name="Mohindra V."/>
            <person name="Chowdhury L.M."/>
            <person name="Lal K."/>
            <person name="Jena J.K."/>
        </authorList>
    </citation>
    <scope>NUCLEOTIDE SEQUENCE [LARGE SCALE GENOMIC DNA]</scope>
    <source>
        <strain evidence="2">CM1030</strain>
        <tissue evidence="2">Blood</tissue>
    </source>
</reference>
<feature type="non-terminal residue" evidence="2">
    <location>
        <position position="128"/>
    </location>
</feature>
<protein>
    <submittedName>
        <fullName evidence="2">Uncharacterized protein</fullName>
    </submittedName>
</protein>
<feature type="compositionally biased region" description="Polar residues" evidence="1">
    <location>
        <begin position="91"/>
        <end position="102"/>
    </location>
</feature>
<keyword evidence="3" id="KW-1185">Reference proteome</keyword>
<dbReference type="InterPro" id="IPR039041">
    <property type="entry name" value="Nav/unc-53"/>
</dbReference>